<dbReference type="InterPro" id="IPR020846">
    <property type="entry name" value="MFS_dom"/>
</dbReference>
<feature type="transmembrane region" description="Helical" evidence="9">
    <location>
        <begin position="199"/>
        <end position="218"/>
    </location>
</feature>
<evidence type="ECO:0000256" key="5">
    <source>
        <dbReference type="ARBA" id="ARBA00022989"/>
    </source>
</evidence>
<proteinExistence type="predicted"/>
<feature type="compositionally biased region" description="Low complexity" evidence="8">
    <location>
        <begin position="445"/>
        <end position="460"/>
    </location>
</feature>
<evidence type="ECO:0000259" key="10">
    <source>
        <dbReference type="PROSITE" id="PS50850"/>
    </source>
</evidence>
<keyword evidence="12" id="KW-1185">Reference proteome</keyword>
<dbReference type="InterPro" id="IPR036259">
    <property type="entry name" value="MFS_trans_sf"/>
</dbReference>
<keyword evidence="4 9" id="KW-0812">Transmembrane</keyword>
<reference evidence="12" key="1">
    <citation type="submission" date="2023-07" db="EMBL/GenBank/DDBJ databases">
        <title>30 novel species of actinomycetes from the DSMZ collection.</title>
        <authorList>
            <person name="Nouioui I."/>
        </authorList>
    </citation>
    <scope>NUCLEOTIDE SEQUENCE [LARGE SCALE GENOMIC DNA]</scope>
    <source>
        <strain evidence="12">DSM 44917</strain>
    </source>
</reference>
<evidence type="ECO:0000313" key="11">
    <source>
        <dbReference type="EMBL" id="MDT0310197.1"/>
    </source>
</evidence>
<dbReference type="Pfam" id="PF07690">
    <property type="entry name" value="MFS_1"/>
    <property type="match status" value="2"/>
</dbReference>
<sequence>MVESRSTHDQWALVAVAGMLSFIAMLDMSIINVAVADIGEDFGTSDGVAQWAVLGYQVPVVALLLPAGRWLDRAPFRSVLLGSVAGFVLCGLAAAAAPHAAALIAARAAQGTCAAVLFVLMPVLAIQSVRPEVRGRAMSVPATLGPLGAVCGPMAGGVLLDQFGWRAVLLVKLPVCVAAWLIVRAAMPRAGRPAAPGGRAFADAGLVGGAVTLVLLALTLAVNAPAWLLLALPALPLLVLWARGPGGRPVRAVLATPGSAAVNGAVLALGVAFAAVHFVVALHLQRGEEVSASATGLTLLAFPLGMALAGPAGGRLADRFGPRPVAVTGACLVAAGYLPLALLGDWSLAQVAWPLAVAGVGMGLYGGPTQFLAMAAMPPTLIASAGATIQLARSLGFALGPALATAIGGQGGASDDTGARAALTVAAVIGCAAVPLLARRPGAASEAGASREGVSPAGPSEAGGGAPGVPSGVAPEGSRDPAP</sequence>
<dbReference type="CDD" id="cd17321">
    <property type="entry name" value="MFS_MMR_MDR_like"/>
    <property type="match status" value="1"/>
</dbReference>
<feature type="transmembrane region" description="Helical" evidence="9">
    <location>
        <begin position="348"/>
        <end position="367"/>
    </location>
</feature>
<name>A0ABU2LFA7_9ACTN</name>
<feature type="transmembrane region" description="Helical" evidence="9">
    <location>
        <begin position="138"/>
        <end position="159"/>
    </location>
</feature>
<keyword evidence="7" id="KW-0046">Antibiotic resistance</keyword>
<feature type="transmembrane region" description="Helical" evidence="9">
    <location>
        <begin position="12"/>
        <end position="36"/>
    </location>
</feature>
<dbReference type="SUPFAM" id="SSF103473">
    <property type="entry name" value="MFS general substrate transporter"/>
    <property type="match status" value="1"/>
</dbReference>
<dbReference type="RefSeq" id="WP_311633167.1">
    <property type="nucleotide sequence ID" value="NZ_JAVREN010000058.1"/>
</dbReference>
<feature type="transmembrane region" description="Helical" evidence="9">
    <location>
        <begin position="104"/>
        <end position="126"/>
    </location>
</feature>
<keyword evidence="6 9" id="KW-0472">Membrane</keyword>
<keyword evidence="3" id="KW-1003">Cell membrane</keyword>
<gene>
    <name evidence="11" type="ORF">RM780_25060</name>
</gene>
<evidence type="ECO:0000256" key="3">
    <source>
        <dbReference type="ARBA" id="ARBA00022475"/>
    </source>
</evidence>
<feature type="domain" description="Major facilitator superfamily (MFS) profile" evidence="10">
    <location>
        <begin position="13"/>
        <end position="442"/>
    </location>
</feature>
<feature type="transmembrane region" description="Helical" evidence="9">
    <location>
        <begin position="48"/>
        <end position="67"/>
    </location>
</feature>
<feature type="transmembrane region" description="Helical" evidence="9">
    <location>
        <begin position="324"/>
        <end position="342"/>
    </location>
</feature>
<evidence type="ECO:0000256" key="6">
    <source>
        <dbReference type="ARBA" id="ARBA00023136"/>
    </source>
</evidence>
<dbReference type="PANTHER" id="PTHR42718:SF46">
    <property type="entry name" value="BLR6921 PROTEIN"/>
    <property type="match status" value="1"/>
</dbReference>
<feature type="transmembrane region" description="Helical" evidence="9">
    <location>
        <begin position="165"/>
        <end position="187"/>
    </location>
</feature>
<evidence type="ECO:0000256" key="4">
    <source>
        <dbReference type="ARBA" id="ARBA00022692"/>
    </source>
</evidence>
<keyword evidence="2" id="KW-0813">Transport</keyword>
<feature type="transmembrane region" description="Helical" evidence="9">
    <location>
        <begin position="290"/>
        <end position="312"/>
    </location>
</feature>
<dbReference type="Gene3D" id="1.20.1250.20">
    <property type="entry name" value="MFS general substrate transporter like domains"/>
    <property type="match status" value="2"/>
</dbReference>
<protein>
    <submittedName>
        <fullName evidence="11">MFS transporter</fullName>
    </submittedName>
</protein>
<accession>A0ABU2LFA7</accession>
<evidence type="ECO:0000256" key="8">
    <source>
        <dbReference type="SAM" id="MobiDB-lite"/>
    </source>
</evidence>
<keyword evidence="5 9" id="KW-1133">Transmembrane helix</keyword>
<evidence type="ECO:0000313" key="12">
    <source>
        <dbReference type="Proteomes" id="UP001183388"/>
    </source>
</evidence>
<dbReference type="PANTHER" id="PTHR42718">
    <property type="entry name" value="MAJOR FACILITATOR SUPERFAMILY MULTIDRUG TRANSPORTER MFSC"/>
    <property type="match status" value="1"/>
</dbReference>
<organism evidence="11 12">
    <name type="scientific">Streptomyces boetiae</name>
    <dbReference type="NCBI Taxonomy" id="3075541"/>
    <lineage>
        <taxon>Bacteria</taxon>
        <taxon>Bacillati</taxon>
        <taxon>Actinomycetota</taxon>
        <taxon>Actinomycetes</taxon>
        <taxon>Kitasatosporales</taxon>
        <taxon>Streptomycetaceae</taxon>
        <taxon>Streptomyces</taxon>
    </lineage>
</organism>
<evidence type="ECO:0000256" key="7">
    <source>
        <dbReference type="ARBA" id="ARBA00023251"/>
    </source>
</evidence>
<feature type="region of interest" description="Disordered" evidence="8">
    <location>
        <begin position="445"/>
        <end position="483"/>
    </location>
</feature>
<dbReference type="Proteomes" id="UP001183388">
    <property type="component" value="Unassembled WGS sequence"/>
</dbReference>
<feature type="transmembrane region" description="Helical" evidence="9">
    <location>
        <begin position="262"/>
        <end position="284"/>
    </location>
</feature>
<comment type="caution">
    <text evidence="11">The sequence shown here is derived from an EMBL/GenBank/DDBJ whole genome shotgun (WGS) entry which is preliminary data.</text>
</comment>
<dbReference type="EMBL" id="JAVREN010000058">
    <property type="protein sequence ID" value="MDT0310197.1"/>
    <property type="molecule type" value="Genomic_DNA"/>
</dbReference>
<evidence type="ECO:0000256" key="2">
    <source>
        <dbReference type="ARBA" id="ARBA00022448"/>
    </source>
</evidence>
<dbReference type="InterPro" id="IPR011701">
    <property type="entry name" value="MFS"/>
</dbReference>
<comment type="subcellular location">
    <subcellularLocation>
        <location evidence="1">Cell membrane</location>
        <topology evidence="1">Multi-pass membrane protein</topology>
    </subcellularLocation>
</comment>
<feature type="transmembrane region" description="Helical" evidence="9">
    <location>
        <begin position="79"/>
        <end position="98"/>
    </location>
</feature>
<evidence type="ECO:0000256" key="9">
    <source>
        <dbReference type="SAM" id="Phobius"/>
    </source>
</evidence>
<dbReference type="PROSITE" id="PS50850">
    <property type="entry name" value="MFS"/>
    <property type="match status" value="1"/>
</dbReference>
<evidence type="ECO:0000256" key="1">
    <source>
        <dbReference type="ARBA" id="ARBA00004651"/>
    </source>
</evidence>